<dbReference type="InterPro" id="IPR013780">
    <property type="entry name" value="Glyco_hydro_b"/>
</dbReference>
<dbReference type="GO" id="GO:0000272">
    <property type="term" value="P:polysaccharide catabolic process"/>
    <property type="evidence" value="ECO:0007669"/>
    <property type="project" value="TreeGrafter"/>
</dbReference>
<protein>
    <recommendedName>
        <fullName evidence="3">non-reducing end alpha-L-arabinofuranosidase</fullName>
        <ecNumber evidence="3">3.2.1.55</ecNumber>
    </recommendedName>
</protein>
<dbReference type="Pfam" id="PF06964">
    <property type="entry name" value="Alpha-L-AF_C"/>
    <property type="match status" value="1"/>
</dbReference>
<reference evidence="8" key="1">
    <citation type="submission" date="2012-10" db="EMBL/GenBank/DDBJ databases">
        <authorList>
            <person name="Sandrine L."/>
        </authorList>
    </citation>
    <scope>NUCLEOTIDE SEQUENCE</scope>
</reference>
<dbReference type="InterPro" id="IPR010720">
    <property type="entry name" value="Alpha-L-AF_C"/>
</dbReference>
<evidence type="ECO:0000256" key="1">
    <source>
        <dbReference type="ARBA" id="ARBA00001462"/>
    </source>
</evidence>
<evidence type="ECO:0000259" key="7">
    <source>
        <dbReference type="SMART" id="SM00813"/>
    </source>
</evidence>
<dbReference type="InterPro" id="IPR055235">
    <property type="entry name" value="ASD1_cat"/>
</dbReference>
<dbReference type="PANTHER" id="PTHR43576">
    <property type="entry name" value="ALPHA-L-ARABINOFURANOSIDASE C-RELATED"/>
    <property type="match status" value="1"/>
</dbReference>
<reference evidence="8" key="2">
    <citation type="journal article" date="2013" name="Biotechnol. Biofuels">
        <title>Mining for hemicellulases in the fungus-growing termite Pseudacanthotermes militaris using functional metagenomics.</title>
        <authorList>
            <person name="Bastien G."/>
            <person name="Arnal G."/>
            <person name="Bozonnet S."/>
            <person name="Laguerre S."/>
            <person name="Ferreira F."/>
            <person name="Faure R."/>
            <person name="Henrissat B."/>
            <person name="Lefevre F."/>
            <person name="Robe P."/>
            <person name="Bouchez O."/>
            <person name="Noirot C."/>
            <person name="Dumon C."/>
            <person name="O'Donohue M."/>
        </authorList>
    </citation>
    <scope>NUCLEOTIDE SEQUENCE</scope>
</reference>
<evidence type="ECO:0000256" key="2">
    <source>
        <dbReference type="ARBA" id="ARBA00007186"/>
    </source>
</evidence>
<name>S0DDF2_9ZZZZ</name>
<dbReference type="Gene3D" id="2.60.40.1180">
    <property type="entry name" value="Golgi alpha-mannosidase II"/>
    <property type="match status" value="1"/>
</dbReference>
<keyword evidence="6" id="KW-0326">Glycosidase</keyword>
<dbReference type="Pfam" id="PF22848">
    <property type="entry name" value="ASD1_dom"/>
    <property type="match status" value="1"/>
</dbReference>
<evidence type="ECO:0000313" key="8">
    <source>
        <dbReference type="EMBL" id="CCO21018.1"/>
    </source>
</evidence>
<dbReference type="EMBL" id="HF548279">
    <property type="protein sequence ID" value="CCO21018.1"/>
    <property type="molecule type" value="Genomic_DNA"/>
</dbReference>
<dbReference type="SUPFAM" id="SSF51011">
    <property type="entry name" value="Glycosyl hydrolase domain"/>
    <property type="match status" value="1"/>
</dbReference>
<accession>S0DDF2</accession>
<organism evidence="8">
    <name type="scientific">termite gut metagenome</name>
    <dbReference type="NCBI Taxonomy" id="433724"/>
    <lineage>
        <taxon>unclassified sequences</taxon>
        <taxon>metagenomes</taxon>
        <taxon>organismal metagenomes</taxon>
    </lineage>
</organism>
<dbReference type="InterPro" id="IPR017853">
    <property type="entry name" value="GH"/>
</dbReference>
<gene>
    <name evidence="8" type="ORF">BN138_206</name>
</gene>
<comment type="similarity">
    <text evidence="2">Belongs to the glycosyl hydrolase 51 family.</text>
</comment>
<keyword evidence="5" id="KW-0119">Carbohydrate metabolism</keyword>
<dbReference type="GO" id="GO:0046556">
    <property type="term" value="F:alpha-L-arabinofuranosidase activity"/>
    <property type="evidence" value="ECO:0007669"/>
    <property type="project" value="UniProtKB-EC"/>
</dbReference>
<comment type="catalytic activity">
    <reaction evidence="1">
        <text>Hydrolysis of terminal non-reducing alpha-L-arabinofuranoside residues in alpha-L-arabinosides.</text>
        <dbReference type="EC" id="3.2.1.55"/>
    </reaction>
</comment>
<evidence type="ECO:0000256" key="6">
    <source>
        <dbReference type="ARBA" id="ARBA00023295"/>
    </source>
</evidence>
<dbReference type="SUPFAM" id="SSF51445">
    <property type="entry name" value="(Trans)glycosidases"/>
    <property type="match status" value="1"/>
</dbReference>
<proteinExistence type="inferred from homology"/>
<dbReference type="Gene3D" id="3.20.20.80">
    <property type="entry name" value="Glycosidases"/>
    <property type="match status" value="1"/>
</dbReference>
<dbReference type="GO" id="GO:0046373">
    <property type="term" value="P:L-arabinose metabolic process"/>
    <property type="evidence" value="ECO:0007669"/>
    <property type="project" value="InterPro"/>
</dbReference>
<evidence type="ECO:0000256" key="5">
    <source>
        <dbReference type="ARBA" id="ARBA00023277"/>
    </source>
</evidence>
<dbReference type="SMART" id="SM00813">
    <property type="entry name" value="Alpha-L-AF_C"/>
    <property type="match status" value="1"/>
</dbReference>
<sequence>MHEKKASLILDIDSKISTVDERIYGSFVEHLGRCVYGGLYEPGHATADENGFRGDVIALVKELQVPIVRYPGGNFVSGYRWEDGVGPAAQRRQRLDLAWRTMEPNTFGTNEFMRWCKKAGTKPMMAVNLGTRGIEAAMDLLEYCNHPAGSYLSDLRIAHGAKDPHNIKVWCLGNEMDGPWQVGHKTAHEYGRMAAEIGKAMKMFDPSLELVSCGSSFPAMPTYPSWELETLEHTYDVADYISLHQYFNNNDDDTANFLASTMKLNAFIETVASVCNTVKAKKRGKKDIHISFDEWNVWFHSRKSDDKRMADRPWGFAPPLLEDTYTLEDALVVGSILITFLNHADRVKMACLAQLVNVIAPIMTETGGGICRQTIFYPFLHASLFGRGVSLCVTEDSPKYDSKDFTDVPSLQSAAAWDEEKGEMTIFTLNRSLDNPFELRCALKGFEGYKPVAHIELTGSDLKAVNTVRALDHVKPALCPVPAEDNGNLAVRLNPASWNVIRLKKS</sequence>
<dbReference type="AlphaFoldDB" id="S0DDF2"/>
<feature type="domain" description="Alpha-L-arabinofuranosidase C-terminal" evidence="7">
    <location>
        <begin position="293"/>
        <end position="497"/>
    </location>
</feature>
<dbReference type="PANTHER" id="PTHR43576:SF3">
    <property type="entry name" value="ALPHA-L-ARABINOFURANOSIDASE C"/>
    <property type="match status" value="1"/>
</dbReference>
<evidence type="ECO:0000256" key="4">
    <source>
        <dbReference type="ARBA" id="ARBA00022801"/>
    </source>
</evidence>
<keyword evidence="4 8" id="KW-0378">Hydrolase</keyword>
<dbReference type="EC" id="3.2.1.55" evidence="3"/>
<evidence type="ECO:0000256" key="3">
    <source>
        <dbReference type="ARBA" id="ARBA00012670"/>
    </source>
</evidence>